<evidence type="ECO:0000259" key="8">
    <source>
        <dbReference type="Pfam" id="PF13649"/>
    </source>
</evidence>
<evidence type="ECO:0000256" key="2">
    <source>
        <dbReference type="ARBA" id="ARBA00022603"/>
    </source>
</evidence>
<keyword evidence="3 6" id="KW-0808">Transferase</keyword>
<evidence type="ECO:0000313" key="10">
    <source>
        <dbReference type="EMBL" id="KAG7532205.1"/>
    </source>
</evidence>
<dbReference type="EMBL" id="JABELV010000071">
    <property type="protein sequence ID" value="KAG7532205.1"/>
    <property type="molecule type" value="Genomic_DNA"/>
</dbReference>
<dbReference type="InterPro" id="IPR025799">
    <property type="entry name" value="Arg_MeTrfase"/>
</dbReference>
<comment type="catalytic activity">
    <reaction evidence="5">
        <text>L-arginyl-[protein] + S-adenosyl-L-methionine = N(omega)-methyl-L-arginyl-[protein] + S-adenosyl-L-homocysteine + H(+)</text>
        <dbReference type="Rhea" id="RHEA:48100"/>
        <dbReference type="Rhea" id="RHEA-COMP:10532"/>
        <dbReference type="Rhea" id="RHEA-COMP:11990"/>
        <dbReference type="ChEBI" id="CHEBI:15378"/>
        <dbReference type="ChEBI" id="CHEBI:29965"/>
        <dbReference type="ChEBI" id="CHEBI:57856"/>
        <dbReference type="ChEBI" id="CHEBI:59789"/>
        <dbReference type="ChEBI" id="CHEBI:65280"/>
    </reaction>
    <physiologicalReaction direction="left-to-right" evidence="5">
        <dbReference type="Rhea" id="RHEA:48101"/>
    </physiologicalReaction>
</comment>
<dbReference type="InterPro" id="IPR055135">
    <property type="entry name" value="PRMT_dom"/>
</dbReference>
<evidence type="ECO:0000256" key="1">
    <source>
        <dbReference type="ARBA" id="ARBA00011925"/>
    </source>
</evidence>
<sequence>MAHMQVDAPATSSIASTMPPPTQGTDGVEVAAMTSKDYYADSYAHFGIHEEMLKDTVRTLSYRNAILQNPHLFKDKVVLDVGCGTGILSMFCAKAGAKMVIGVDMSNILDQAQKIVEKNGFADKITLIKGKIEEIELPVKEVDIIVSEFMGYLLIFESMTNSVLYARDRYLKKDGLLFPDQCTMYLAAIEDADYKEEKIGFWNDVYGFDYSPMLPIVLKEPLVDCVELKSVVTKPCLIKDIDLKTVKIEDLDFTAPFELEATRQDYVHAFLGWFDTHFNACHKRISFSTGPHAKYTHWKQTVMYTQDTIAVNEGDKITGVFSCKANARNPRDLDLGIEYEVKGQHPSKDSLQYKM</sequence>
<dbReference type="Gene3D" id="3.40.50.150">
    <property type="entry name" value="Vaccinia Virus protein VP39"/>
    <property type="match status" value="1"/>
</dbReference>
<evidence type="ECO:0000259" key="9">
    <source>
        <dbReference type="Pfam" id="PF22528"/>
    </source>
</evidence>
<gene>
    <name evidence="10" type="ORF">FFLO_03754</name>
</gene>
<dbReference type="Pfam" id="PF22528">
    <property type="entry name" value="PRMT_C"/>
    <property type="match status" value="1"/>
</dbReference>
<reference evidence="10" key="1">
    <citation type="submission" date="2020-04" db="EMBL/GenBank/DDBJ databases">
        <title>Analysis of mating type loci in Filobasidium floriforme.</title>
        <authorList>
            <person name="Nowrousian M."/>
        </authorList>
    </citation>
    <scope>NUCLEOTIDE SEQUENCE</scope>
    <source>
        <strain evidence="10">CBS 6242</strain>
    </source>
</reference>
<comment type="caution">
    <text evidence="10">The sequence shown here is derived from an EMBL/GenBank/DDBJ whole genome shotgun (WGS) entry which is preliminary data.</text>
</comment>
<evidence type="ECO:0000256" key="7">
    <source>
        <dbReference type="SAM" id="MobiDB-lite"/>
    </source>
</evidence>
<evidence type="ECO:0000256" key="4">
    <source>
        <dbReference type="ARBA" id="ARBA00022691"/>
    </source>
</evidence>
<feature type="domain" description="Protein arginine N-methyltransferase" evidence="9">
    <location>
        <begin position="181"/>
        <end position="344"/>
    </location>
</feature>
<keyword evidence="4 6" id="KW-0949">S-adenosyl-L-methionine</keyword>
<dbReference type="Proteomes" id="UP000812966">
    <property type="component" value="Unassembled WGS sequence"/>
</dbReference>
<dbReference type="InterPro" id="IPR029063">
    <property type="entry name" value="SAM-dependent_MTases_sf"/>
</dbReference>
<name>A0A8K0NMZ0_9TREE</name>
<dbReference type="PROSITE" id="PS51678">
    <property type="entry name" value="SAM_MT_PRMT"/>
    <property type="match status" value="1"/>
</dbReference>
<proteinExistence type="predicted"/>
<dbReference type="AlphaFoldDB" id="A0A8K0NMZ0"/>
<evidence type="ECO:0000256" key="5">
    <source>
        <dbReference type="ARBA" id="ARBA00049303"/>
    </source>
</evidence>
<keyword evidence="11" id="KW-1185">Reference proteome</keyword>
<dbReference type="Gene3D" id="2.70.160.11">
    <property type="entry name" value="Hnrnp arginine n-methyltransferase1"/>
    <property type="match status" value="1"/>
</dbReference>
<protein>
    <recommendedName>
        <fullName evidence="1">type I protein arginine methyltransferase</fullName>
        <ecNumber evidence="1">2.1.1.319</ecNumber>
    </recommendedName>
</protein>
<dbReference type="GO" id="GO:0042054">
    <property type="term" value="F:histone methyltransferase activity"/>
    <property type="evidence" value="ECO:0007669"/>
    <property type="project" value="TreeGrafter"/>
</dbReference>
<feature type="domain" description="Methyltransferase" evidence="8">
    <location>
        <begin position="78"/>
        <end position="175"/>
    </location>
</feature>
<dbReference type="PANTHER" id="PTHR11006">
    <property type="entry name" value="PROTEIN ARGININE N-METHYLTRANSFERASE"/>
    <property type="match status" value="1"/>
</dbReference>
<dbReference type="GO" id="GO:0032259">
    <property type="term" value="P:methylation"/>
    <property type="evidence" value="ECO:0007669"/>
    <property type="project" value="UniProtKB-KW"/>
</dbReference>
<feature type="region of interest" description="Disordered" evidence="7">
    <location>
        <begin position="1"/>
        <end position="27"/>
    </location>
</feature>
<dbReference type="InterPro" id="IPR041698">
    <property type="entry name" value="Methyltransf_25"/>
</dbReference>
<dbReference type="PANTHER" id="PTHR11006:SF53">
    <property type="entry name" value="PROTEIN ARGININE N-METHYLTRANSFERASE 3"/>
    <property type="match status" value="1"/>
</dbReference>
<dbReference type="FunFam" id="2.70.160.11:FF:000001">
    <property type="entry name" value="Blast:Protein arginine N-methyltransferase 1"/>
    <property type="match status" value="1"/>
</dbReference>
<dbReference type="CDD" id="cd02440">
    <property type="entry name" value="AdoMet_MTases"/>
    <property type="match status" value="1"/>
</dbReference>
<dbReference type="EC" id="2.1.1.319" evidence="1"/>
<accession>A0A8K0NMZ0</accession>
<evidence type="ECO:0000256" key="6">
    <source>
        <dbReference type="PROSITE-ProRule" id="PRU01015"/>
    </source>
</evidence>
<keyword evidence="2 6" id="KW-0489">Methyltransferase</keyword>
<evidence type="ECO:0000313" key="11">
    <source>
        <dbReference type="Proteomes" id="UP000812966"/>
    </source>
</evidence>
<organism evidence="10 11">
    <name type="scientific">Filobasidium floriforme</name>
    <dbReference type="NCBI Taxonomy" id="5210"/>
    <lineage>
        <taxon>Eukaryota</taxon>
        <taxon>Fungi</taxon>
        <taxon>Dikarya</taxon>
        <taxon>Basidiomycota</taxon>
        <taxon>Agaricomycotina</taxon>
        <taxon>Tremellomycetes</taxon>
        <taxon>Filobasidiales</taxon>
        <taxon>Filobasidiaceae</taxon>
        <taxon>Filobasidium</taxon>
    </lineage>
</organism>
<dbReference type="GO" id="GO:0035242">
    <property type="term" value="F:protein-arginine omega-N asymmetric methyltransferase activity"/>
    <property type="evidence" value="ECO:0007669"/>
    <property type="project" value="UniProtKB-EC"/>
</dbReference>
<dbReference type="SUPFAM" id="SSF53335">
    <property type="entry name" value="S-adenosyl-L-methionine-dependent methyltransferases"/>
    <property type="match status" value="1"/>
</dbReference>
<dbReference type="Pfam" id="PF13649">
    <property type="entry name" value="Methyltransf_25"/>
    <property type="match status" value="1"/>
</dbReference>
<evidence type="ECO:0000256" key="3">
    <source>
        <dbReference type="ARBA" id="ARBA00022679"/>
    </source>
</evidence>
<dbReference type="FunFam" id="3.40.50.150:FF:000003">
    <property type="entry name" value="Blast:Protein arginine N-methyltransferase 1"/>
    <property type="match status" value="1"/>
</dbReference>
<dbReference type="GO" id="GO:0005634">
    <property type="term" value="C:nucleus"/>
    <property type="evidence" value="ECO:0007669"/>
    <property type="project" value="TreeGrafter"/>
</dbReference>